<evidence type="ECO:0008006" key="3">
    <source>
        <dbReference type="Google" id="ProtNLM"/>
    </source>
</evidence>
<comment type="caution">
    <text evidence="1">The sequence shown here is derived from an EMBL/GenBank/DDBJ whole genome shotgun (WGS) entry which is preliminary data.</text>
</comment>
<sequence length="203" mass="22946">MKFLTSTLPGEVSSDPWESRRCYLATTTIPKRGKETSVPDPREPCKLDTRPELTELILEVPLEKNRLERMVFTDSQLVASQVDGSFEAQEPNIAYYLTKARRPIGMTKYFKISQILCLENSKVNALARLASADTANVLPAIPSLCRSMIIAIEMTTTVARPDWREEILHYKRDADRTLAVLVLISLEVVNKTLLDCNKVIHIL</sequence>
<dbReference type="Proteomes" id="UP000287651">
    <property type="component" value="Unassembled WGS sequence"/>
</dbReference>
<evidence type="ECO:0000313" key="2">
    <source>
        <dbReference type="Proteomes" id="UP000287651"/>
    </source>
</evidence>
<organism evidence="1 2">
    <name type="scientific">Ensete ventricosum</name>
    <name type="common">Abyssinian banana</name>
    <name type="synonym">Musa ensete</name>
    <dbReference type="NCBI Taxonomy" id="4639"/>
    <lineage>
        <taxon>Eukaryota</taxon>
        <taxon>Viridiplantae</taxon>
        <taxon>Streptophyta</taxon>
        <taxon>Embryophyta</taxon>
        <taxon>Tracheophyta</taxon>
        <taxon>Spermatophyta</taxon>
        <taxon>Magnoliopsida</taxon>
        <taxon>Liliopsida</taxon>
        <taxon>Zingiberales</taxon>
        <taxon>Musaceae</taxon>
        <taxon>Ensete</taxon>
    </lineage>
</organism>
<dbReference type="InterPro" id="IPR036397">
    <property type="entry name" value="RNaseH_sf"/>
</dbReference>
<accession>A0A426X2U7</accession>
<dbReference type="AlphaFoldDB" id="A0A426X2U7"/>
<evidence type="ECO:0000313" key="1">
    <source>
        <dbReference type="EMBL" id="RRT33802.1"/>
    </source>
</evidence>
<name>A0A426X2U7_ENSVE</name>
<dbReference type="PANTHER" id="PTHR48475">
    <property type="entry name" value="RIBONUCLEASE H"/>
    <property type="match status" value="1"/>
</dbReference>
<protein>
    <recommendedName>
        <fullName evidence="3">RNase H type-1 domain-containing protein</fullName>
    </recommendedName>
</protein>
<dbReference type="Gene3D" id="3.30.420.10">
    <property type="entry name" value="Ribonuclease H-like superfamily/Ribonuclease H"/>
    <property type="match status" value="1"/>
</dbReference>
<proteinExistence type="predicted"/>
<dbReference type="PANTHER" id="PTHR48475:SF2">
    <property type="entry name" value="RIBONUCLEASE H"/>
    <property type="match status" value="1"/>
</dbReference>
<dbReference type="GO" id="GO:0003676">
    <property type="term" value="F:nucleic acid binding"/>
    <property type="evidence" value="ECO:0007669"/>
    <property type="project" value="InterPro"/>
</dbReference>
<reference evidence="1 2" key="1">
    <citation type="journal article" date="2014" name="Agronomy (Basel)">
        <title>A Draft Genome Sequence for Ensete ventricosum, the Drought-Tolerant Tree Against Hunger.</title>
        <authorList>
            <person name="Harrison J."/>
            <person name="Moore K.A."/>
            <person name="Paszkiewicz K."/>
            <person name="Jones T."/>
            <person name="Grant M."/>
            <person name="Ambacheew D."/>
            <person name="Muzemil S."/>
            <person name="Studholme D.J."/>
        </authorList>
    </citation>
    <scope>NUCLEOTIDE SEQUENCE [LARGE SCALE GENOMIC DNA]</scope>
</reference>
<gene>
    <name evidence="1" type="ORF">B296_00040203</name>
</gene>
<dbReference type="EMBL" id="AMZH03028234">
    <property type="protein sequence ID" value="RRT33802.1"/>
    <property type="molecule type" value="Genomic_DNA"/>
</dbReference>